<dbReference type="SUPFAM" id="SSF46548">
    <property type="entry name" value="alpha-helical ferredoxin"/>
    <property type="match status" value="1"/>
</dbReference>
<feature type="compositionally biased region" description="Pro residues" evidence="6">
    <location>
        <begin position="796"/>
        <end position="815"/>
    </location>
</feature>
<proteinExistence type="predicted"/>
<keyword evidence="3" id="KW-0560">Oxidoreductase</keyword>
<feature type="transmembrane region" description="Helical" evidence="7">
    <location>
        <begin position="147"/>
        <end position="168"/>
    </location>
</feature>
<evidence type="ECO:0000313" key="9">
    <source>
        <dbReference type="EMBL" id="QRP70376.1"/>
    </source>
</evidence>
<dbReference type="PANTHER" id="PTHR43255">
    <property type="entry name" value="IRON-SULFUR-BINDING OXIDOREDUCTASE FADF-RELATED-RELATED"/>
    <property type="match status" value="1"/>
</dbReference>
<dbReference type="GO" id="GO:0051539">
    <property type="term" value="F:4 iron, 4 sulfur cluster binding"/>
    <property type="evidence" value="ECO:0007669"/>
    <property type="project" value="UniProtKB-KW"/>
</dbReference>
<dbReference type="InterPro" id="IPR004017">
    <property type="entry name" value="Cys_rich_dom"/>
</dbReference>
<evidence type="ECO:0000256" key="7">
    <source>
        <dbReference type="SAM" id="Phobius"/>
    </source>
</evidence>
<dbReference type="InterPro" id="IPR009051">
    <property type="entry name" value="Helical_ferredxn"/>
</dbReference>
<evidence type="ECO:0000256" key="4">
    <source>
        <dbReference type="ARBA" id="ARBA00023004"/>
    </source>
</evidence>
<dbReference type="PANTHER" id="PTHR43255:SF1">
    <property type="entry name" value="IRON-SULFUR-BINDING OXIDOREDUCTASE FADF-RELATED"/>
    <property type="match status" value="1"/>
</dbReference>
<feature type="transmembrane region" description="Helical" evidence="7">
    <location>
        <begin position="6"/>
        <end position="27"/>
    </location>
</feature>
<dbReference type="Pfam" id="PF02754">
    <property type="entry name" value="CCG"/>
    <property type="match status" value="2"/>
</dbReference>
<dbReference type="RefSeq" id="WP_005393446.1">
    <property type="nucleotide sequence ID" value="NZ_CP069534.1"/>
</dbReference>
<feature type="transmembrane region" description="Helical" evidence="7">
    <location>
        <begin position="180"/>
        <end position="202"/>
    </location>
</feature>
<reference evidence="9" key="1">
    <citation type="submission" date="2021-02" db="EMBL/GenBank/DDBJ databases">
        <title>FDA dAtabase for Regulatory Grade micrObial Sequences (FDA-ARGOS): Supporting development and validation of Infectious Disease Dx tests.</title>
        <authorList>
            <person name="Sproer C."/>
            <person name="Gronow S."/>
            <person name="Severitt S."/>
            <person name="Schroder I."/>
            <person name="Tallon L."/>
            <person name="Sadzewicz L."/>
            <person name="Zhao X."/>
            <person name="Boylan J."/>
            <person name="Ott S."/>
            <person name="Bowen H."/>
            <person name="Vavikolanu K."/>
            <person name="Mehta A."/>
            <person name="Aluvathingal J."/>
            <person name="Nadendla S."/>
            <person name="Lowell S."/>
            <person name="Myers T."/>
            <person name="Yan Y."/>
            <person name="Sichtig H."/>
        </authorList>
    </citation>
    <scope>NUCLEOTIDE SEQUENCE</scope>
    <source>
        <strain evidence="9">FDAARGOS_1191</strain>
    </source>
</reference>
<dbReference type="PROSITE" id="PS00198">
    <property type="entry name" value="4FE4S_FER_1"/>
    <property type="match status" value="1"/>
</dbReference>
<keyword evidence="7" id="KW-1133">Transmembrane helix</keyword>
<dbReference type="Proteomes" id="UP000617681">
    <property type="component" value="Chromosome"/>
</dbReference>
<dbReference type="InterPro" id="IPR051460">
    <property type="entry name" value="HdrC_iron-sulfur_subunit"/>
</dbReference>
<feature type="compositionally biased region" description="Pro residues" evidence="6">
    <location>
        <begin position="707"/>
        <end position="721"/>
    </location>
</feature>
<feature type="transmembrane region" description="Helical" evidence="7">
    <location>
        <begin position="74"/>
        <end position="96"/>
    </location>
</feature>
<organism evidence="9 10">
    <name type="scientific">Corynebacterium glucuronolyticum</name>
    <dbReference type="NCBI Taxonomy" id="39791"/>
    <lineage>
        <taxon>Bacteria</taxon>
        <taxon>Bacillati</taxon>
        <taxon>Actinomycetota</taxon>
        <taxon>Actinomycetes</taxon>
        <taxon>Mycobacteriales</taxon>
        <taxon>Corynebacteriaceae</taxon>
        <taxon>Corynebacterium</taxon>
    </lineage>
</organism>
<dbReference type="GO" id="GO:0046872">
    <property type="term" value="F:metal ion binding"/>
    <property type="evidence" value="ECO:0007669"/>
    <property type="project" value="UniProtKB-KW"/>
</dbReference>
<evidence type="ECO:0000256" key="1">
    <source>
        <dbReference type="ARBA" id="ARBA00022485"/>
    </source>
</evidence>
<feature type="transmembrane region" description="Helical" evidence="7">
    <location>
        <begin position="116"/>
        <end position="135"/>
    </location>
</feature>
<name>A0AAX1L8G8_9CORY</name>
<keyword evidence="4" id="KW-0408">Iron</keyword>
<evidence type="ECO:0000313" key="10">
    <source>
        <dbReference type="Proteomes" id="UP000617681"/>
    </source>
</evidence>
<feature type="transmembrane region" description="Helical" evidence="7">
    <location>
        <begin position="209"/>
        <end position="235"/>
    </location>
</feature>
<dbReference type="AlphaFoldDB" id="A0AAX1L8G8"/>
<keyword evidence="1" id="KW-0004">4Fe-4S</keyword>
<dbReference type="Gene3D" id="1.10.1060.10">
    <property type="entry name" value="Alpha-helical ferredoxin"/>
    <property type="match status" value="1"/>
</dbReference>
<feature type="compositionally biased region" description="Pro residues" evidence="6">
    <location>
        <begin position="851"/>
        <end position="878"/>
    </location>
</feature>
<feature type="domain" description="4Fe-4S ferredoxin-type" evidence="8">
    <location>
        <begin position="318"/>
        <end position="350"/>
    </location>
</feature>
<dbReference type="Pfam" id="PF13237">
    <property type="entry name" value="Fer4_10"/>
    <property type="match status" value="1"/>
</dbReference>
<evidence type="ECO:0000259" key="8">
    <source>
        <dbReference type="PROSITE" id="PS51379"/>
    </source>
</evidence>
<keyword evidence="7" id="KW-0812">Transmembrane</keyword>
<sequence>MDATTIIGLIGIVITLPAWFFFLRGAWTMYATIARGKRTTTRTAKPMTRLGTLIKEVVFHTELARKPLVSAMHWLVMVGFLLGSVVWFEAYIQMFNPAGGWPLVGSTAVYHFIDELLGLGTVVGILVLMAVHWLGKRHRGTNWRAALFVELVVLLEGLGMILVKAGKIATYGGGHPVVDFFSRFVAELLPASAVLVSVFAFIKLATGTIWLWVVGTQLSWGVAWHRFLAFFNIFLQRNPDGAPALGALAPLEYDGQPLTLDNASEAPRLGVGTPEDLSWKGLLDAHTCTECNRCQDLCPAWNTGKPLSPRKVITDIRDGLEITDDVLWSCTNCGACVEQCPVDIEHIDHVANLRRYRVLEESQFPSELTGMFKNLEVKGNPWGRNRKDRMAWVKKAQRDGIDVPVLKPGDSANGYEYLLWVGCAGSLDDNGVKTSRALVELLNVAGVSFAVLESETCTGDPARRAGNEFLFQQLAAENIENLNAAGVQTIVTSCAHCFNTFSNEYPDFGGHYQVLHHTQLLNRLVRDGKLTPTPRGPEHRERITYHDPCFLGRHNKVFDPPRELLAATGADLAEMPHNRNEAFCCGAGGARMFMEENIGRRISDFRAEEAASTGATDIAVACPFCSTMLETGVKSGGYTTTVTDVAVRLRDSILVDGQLPIRPVKKTREAAPAPAPSAPPVAPSAPAAPAAPSVPTPSAPTAATPTPAAPSAPTPSIPTPAAPAAATPTPATPSAPTPSIPKPTAPAKPSVPTPAAATPAAPSAPTPARPTPATATPKAPTPAAPTPKPAASAPAAPTPAVPGASTPPPTAPAVPKPTVTQAPTPATPTPSSPAVPVPAAPQAPAGNRVPTPTPAAPTPAAPSVPTPATPAAPTPNAPRPTTVDSKEEDADK</sequence>
<evidence type="ECO:0000256" key="3">
    <source>
        <dbReference type="ARBA" id="ARBA00023002"/>
    </source>
</evidence>
<dbReference type="PROSITE" id="PS51379">
    <property type="entry name" value="4FE4S_FER_2"/>
    <property type="match status" value="2"/>
</dbReference>
<evidence type="ECO:0000256" key="6">
    <source>
        <dbReference type="SAM" id="MobiDB-lite"/>
    </source>
</evidence>
<dbReference type="GO" id="GO:0005886">
    <property type="term" value="C:plasma membrane"/>
    <property type="evidence" value="ECO:0007669"/>
    <property type="project" value="TreeGrafter"/>
</dbReference>
<evidence type="ECO:0000256" key="5">
    <source>
        <dbReference type="ARBA" id="ARBA00023014"/>
    </source>
</evidence>
<evidence type="ECO:0000256" key="2">
    <source>
        <dbReference type="ARBA" id="ARBA00022723"/>
    </source>
</evidence>
<feature type="compositionally biased region" description="Pro residues" evidence="6">
    <location>
        <begin position="730"/>
        <end position="752"/>
    </location>
</feature>
<feature type="compositionally biased region" description="Pro residues" evidence="6">
    <location>
        <begin position="673"/>
        <end position="683"/>
    </location>
</feature>
<protein>
    <submittedName>
        <fullName evidence="9">(Fe-S)-binding protein</fullName>
    </submittedName>
</protein>
<feature type="compositionally biased region" description="Pro residues" evidence="6">
    <location>
        <begin position="779"/>
        <end position="788"/>
    </location>
</feature>
<dbReference type="GO" id="GO:0016491">
    <property type="term" value="F:oxidoreductase activity"/>
    <property type="evidence" value="ECO:0007669"/>
    <property type="project" value="UniProtKB-KW"/>
</dbReference>
<feature type="domain" description="4Fe-4S ferredoxin-type" evidence="8">
    <location>
        <begin position="279"/>
        <end position="309"/>
    </location>
</feature>
<keyword evidence="5" id="KW-0411">Iron-sulfur</keyword>
<keyword evidence="7" id="KW-0472">Membrane</keyword>
<dbReference type="InterPro" id="IPR017900">
    <property type="entry name" value="4Fe4S_Fe_S_CS"/>
</dbReference>
<gene>
    <name evidence="9" type="ORF">I6J21_11560</name>
</gene>
<accession>A0AAX1L8G8</accession>
<feature type="region of interest" description="Disordered" evidence="6">
    <location>
        <begin position="665"/>
        <end position="892"/>
    </location>
</feature>
<dbReference type="InterPro" id="IPR017896">
    <property type="entry name" value="4Fe4S_Fe-S-bd"/>
</dbReference>
<dbReference type="EMBL" id="CP069534">
    <property type="protein sequence ID" value="QRP70376.1"/>
    <property type="molecule type" value="Genomic_DNA"/>
</dbReference>
<keyword evidence="2" id="KW-0479">Metal-binding</keyword>
<feature type="compositionally biased region" description="Pro residues" evidence="6">
    <location>
        <begin position="825"/>
        <end position="841"/>
    </location>
</feature>